<gene>
    <name evidence="1" type="ORF">H5410_015410</name>
</gene>
<dbReference type="AlphaFoldDB" id="A0A9J5ZUA6"/>
<protein>
    <submittedName>
        <fullName evidence="1">Uncharacterized protein</fullName>
    </submittedName>
</protein>
<comment type="caution">
    <text evidence="1">The sequence shown here is derived from an EMBL/GenBank/DDBJ whole genome shotgun (WGS) entry which is preliminary data.</text>
</comment>
<sequence>MLQDPSLPRTCNASGESSIRTVCAVLNSAIHLFYASLCISPDSGEMETLIMESRIIINELLFEDVFGAKFFGVVPYMNGVWPNYFEVFLEGAKRAVAEPDSNLFVVGPLSLCFEHHILAHIVATTLIPRKGSLSSIFTRDVFVLYSY</sequence>
<evidence type="ECO:0000313" key="2">
    <source>
        <dbReference type="Proteomes" id="UP000824120"/>
    </source>
</evidence>
<reference evidence="1 2" key="1">
    <citation type="submission" date="2020-09" db="EMBL/GenBank/DDBJ databases">
        <title>De no assembly of potato wild relative species, Solanum commersonii.</title>
        <authorList>
            <person name="Cho K."/>
        </authorList>
    </citation>
    <scope>NUCLEOTIDE SEQUENCE [LARGE SCALE GENOMIC DNA]</scope>
    <source>
        <strain evidence="1">LZ3.2</strain>
        <tissue evidence="1">Leaf</tissue>
    </source>
</reference>
<organism evidence="1 2">
    <name type="scientific">Solanum commersonii</name>
    <name type="common">Commerson's wild potato</name>
    <name type="synonym">Commerson's nightshade</name>
    <dbReference type="NCBI Taxonomy" id="4109"/>
    <lineage>
        <taxon>Eukaryota</taxon>
        <taxon>Viridiplantae</taxon>
        <taxon>Streptophyta</taxon>
        <taxon>Embryophyta</taxon>
        <taxon>Tracheophyta</taxon>
        <taxon>Spermatophyta</taxon>
        <taxon>Magnoliopsida</taxon>
        <taxon>eudicotyledons</taxon>
        <taxon>Gunneridae</taxon>
        <taxon>Pentapetalae</taxon>
        <taxon>asterids</taxon>
        <taxon>lamiids</taxon>
        <taxon>Solanales</taxon>
        <taxon>Solanaceae</taxon>
        <taxon>Solanoideae</taxon>
        <taxon>Solaneae</taxon>
        <taxon>Solanum</taxon>
    </lineage>
</organism>
<proteinExistence type="predicted"/>
<dbReference type="OrthoDB" id="1750780at2759"/>
<dbReference type="Proteomes" id="UP000824120">
    <property type="component" value="Chromosome 3"/>
</dbReference>
<dbReference type="EMBL" id="JACXVP010000003">
    <property type="protein sequence ID" value="KAG5615586.1"/>
    <property type="molecule type" value="Genomic_DNA"/>
</dbReference>
<keyword evidence="2" id="KW-1185">Reference proteome</keyword>
<evidence type="ECO:0000313" key="1">
    <source>
        <dbReference type="EMBL" id="KAG5615586.1"/>
    </source>
</evidence>
<name>A0A9J5ZUA6_SOLCO</name>
<accession>A0A9J5ZUA6</accession>